<dbReference type="RefSeq" id="WP_136728638.1">
    <property type="nucleotide sequence ID" value="NZ_SUMC01000058.1"/>
</dbReference>
<evidence type="ECO:0000256" key="1">
    <source>
        <dbReference type="SAM" id="Phobius"/>
    </source>
</evidence>
<reference evidence="2 3" key="1">
    <citation type="submission" date="2019-04" db="EMBL/GenBank/DDBJ databases">
        <title>Streptomyces oryziradicis sp. nov., a novel actinomycete isolated from rhizosphere soil of rice (Oryza sativa L.).</title>
        <authorList>
            <person name="Li C."/>
        </authorList>
    </citation>
    <scope>NUCLEOTIDE SEQUENCE [LARGE SCALE GENOMIC DNA]</scope>
    <source>
        <strain evidence="2 3">NEAU-C40</strain>
    </source>
</reference>
<dbReference type="AlphaFoldDB" id="A0A4U0S2C8"/>
<dbReference type="OrthoDB" id="1190024at2"/>
<proteinExistence type="predicted"/>
<dbReference type="EMBL" id="SUMC01000058">
    <property type="protein sequence ID" value="TKA03044.1"/>
    <property type="molecule type" value="Genomic_DNA"/>
</dbReference>
<keyword evidence="3" id="KW-1185">Reference proteome</keyword>
<keyword evidence="1" id="KW-0812">Transmembrane</keyword>
<evidence type="ECO:0000313" key="2">
    <source>
        <dbReference type="EMBL" id="TKA03044.1"/>
    </source>
</evidence>
<protein>
    <recommendedName>
        <fullName evidence="4">SMI1/KNR4 family protein</fullName>
    </recommendedName>
</protein>
<sequence>MEEEGYFDDRWIAGSMALCHFGCGAVFRLVVTGPGRGQVWLDDRGSDGGISPAADFRTWYLDWLAEREAAPHGRRKFSP</sequence>
<gene>
    <name evidence="2" type="ORF">FCI23_37455</name>
</gene>
<name>A0A4U0S2C8_9ACTN</name>
<feature type="transmembrane region" description="Helical" evidence="1">
    <location>
        <begin position="12"/>
        <end position="31"/>
    </location>
</feature>
<evidence type="ECO:0000313" key="3">
    <source>
        <dbReference type="Proteomes" id="UP000305778"/>
    </source>
</evidence>
<organism evidence="2 3">
    <name type="scientific">Actinacidiphila oryziradicis</name>
    <dbReference type="NCBI Taxonomy" id="2571141"/>
    <lineage>
        <taxon>Bacteria</taxon>
        <taxon>Bacillati</taxon>
        <taxon>Actinomycetota</taxon>
        <taxon>Actinomycetes</taxon>
        <taxon>Kitasatosporales</taxon>
        <taxon>Streptomycetaceae</taxon>
        <taxon>Actinacidiphila</taxon>
    </lineage>
</organism>
<accession>A0A4U0S2C8</accession>
<evidence type="ECO:0008006" key="4">
    <source>
        <dbReference type="Google" id="ProtNLM"/>
    </source>
</evidence>
<keyword evidence="1" id="KW-0472">Membrane</keyword>
<dbReference type="Proteomes" id="UP000305778">
    <property type="component" value="Unassembled WGS sequence"/>
</dbReference>
<keyword evidence="1" id="KW-1133">Transmembrane helix</keyword>
<comment type="caution">
    <text evidence="2">The sequence shown here is derived from an EMBL/GenBank/DDBJ whole genome shotgun (WGS) entry which is preliminary data.</text>
</comment>